<evidence type="ECO:0000256" key="1">
    <source>
        <dbReference type="SAM" id="Phobius"/>
    </source>
</evidence>
<feature type="transmembrane region" description="Helical" evidence="1">
    <location>
        <begin position="18"/>
        <end position="37"/>
    </location>
</feature>
<keyword evidence="1" id="KW-1133">Transmembrane helix</keyword>
<sequence>MDQQELLELLWSLLPSPAYLIAAFAFGLLGMAAFYYGRKKPNKRVKWLSVGLMFYPYFIGSDIRMLYGTGIAFCIAIAVSIYYPSETR</sequence>
<name>A0A318JAL4_9BURK</name>
<keyword evidence="1" id="KW-0472">Membrane</keyword>
<dbReference type="OrthoDB" id="5525782at2"/>
<comment type="caution">
    <text evidence="2">The sequence shown here is derived from an EMBL/GenBank/DDBJ whole genome shotgun (WGS) entry which is preliminary data.</text>
</comment>
<proteinExistence type="predicted"/>
<organism evidence="2 3">
    <name type="scientific">Undibacterium pigrum</name>
    <dbReference type="NCBI Taxonomy" id="401470"/>
    <lineage>
        <taxon>Bacteria</taxon>
        <taxon>Pseudomonadati</taxon>
        <taxon>Pseudomonadota</taxon>
        <taxon>Betaproteobacteria</taxon>
        <taxon>Burkholderiales</taxon>
        <taxon>Oxalobacteraceae</taxon>
        <taxon>Undibacterium</taxon>
    </lineage>
</organism>
<accession>A0A318JAL4</accession>
<feature type="transmembrane region" description="Helical" evidence="1">
    <location>
        <begin position="65"/>
        <end position="83"/>
    </location>
</feature>
<gene>
    <name evidence="2" type="ORF">DFR42_102371</name>
</gene>
<keyword evidence="3" id="KW-1185">Reference proteome</keyword>
<keyword evidence="1" id="KW-0812">Transmembrane</keyword>
<dbReference type="EMBL" id="QJKB01000002">
    <property type="protein sequence ID" value="PXX45158.1"/>
    <property type="molecule type" value="Genomic_DNA"/>
</dbReference>
<dbReference type="AlphaFoldDB" id="A0A318JAL4"/>
<reference evidence="2 3" key="1">
    <citation type="submission" date="2018-05" db="EMBL/GenBank/DDBJ databases">
        <title>Genomic Encyclopedia of Type Strains, Phase IV (KMG-IV): sequencing the most valuable type-strain genomes for metagenomic binning, comparative biology and taxonomic classification.</title>
        <authorList>
            <person name="Goeker M."/>
        </authorList>
    </citation>
    <scope>NUCLEOTIDE SEQUENCE [LARGE SCALE GENOMIC DNA]</scope>
    <source>
        <strain evidence="2 3">DSM 19792</strain>
    </source>
</reference>
<evidence type="ECO:0000313" key="3">
    <source>
        <dbReference type="Proteomes" id="UP000247792"/>
    </source>
</evidence>
<dbReference type="Proteomes" id="UP000247792">
    <property type="component" value="Unassembled WGS sequence"/>
</dbReference>
<protein>
    <submittedName>
        <fullName evidence="2">Uncharacterized protein</fullName>
    </submittedName>
</protein>
<evidence type="ECO:0000313" key="2">
    <source>
        <dbReference type="EMBL" id="PXX45158.1"/>
    </source>
</evidence>
<dbReference type="RefSeq" id="WP_110254622.1">
    <property type="nucleotide sequence ID" value="NZ_QJKB01000002.1"/>
</dbReference>